<name>A0A8J3EJ96_9BACI</name>
<reference evidence="9" key="2">
    <citation type="submission" date="2020-09" db="EMBL/GenBank/DDBJ databases">
        <authorList>
            <person name="Sun Q."/>
            <person name="Zhou Y."/>
        </authorList>
    </citation>
    <scope>NUCLEOTIDE SEQUENCE</scope>
    <source>
        <strain evidence="9">CGMCC 1.12360</strain>
    </source>
</reference>
<reference evidence="9" key="1">
    <citation type="journal article" date="2014" name="Int. J. Syst. Evol. Microbiol.">
        <title>Complete genome sequence of Corynebacterium casei LMG S-19264T (=DSM 44701T), isolated from a smear-ripened cheese.</title>
        <authorList>
            <consortium name="US DOE Joint Genome Institute (JGI-PGF)"/>
            <person name="Walter F."/>
            <person name="Albersmeier A."/>
            <person name="Kalinowski J."/>
            <person name="Ruckert C."/>
        </authorList>
    </citation>
    <scope>NUCLEOTIDE SEQUENCE</scope>
    <source>
        <strain evidence="9">CGMCC 1.12360</strain>
    </source>
</reference>
<keyword evidence="3" id="KW-1003">Cell membrane</keyword>
<evidence type="ECO:0000313" key="10">
    <source>
        <dbReference type="Proteomes" id="UP000602050"/>
    </source>
</evidence>
<accession>A0A8J3EJ96</accession>
<dbReference type="InterPro" id="IPR037185">
    <property type="entry name" value="EmrE-like"/>
</dbReference>
<dbReference type="InterPro" id="IPR050638">
    <property type="entry name" value="AA-Vitamin_Transporters"/>
</dbReference>
<sequence>MANKHTYLILTILMMIWGFNVSAIKILVEQFTPIAVTSIRVLIAGITAFVYLSLIGVVRLPKKKEWGYILGGTIFNVVCHHFFIAEGLIRTSAANAGLILGLGPLITVVLSMILLKQRPSFFRLFGFIIGLIGVSITVLAGTSGVGGNWRGDLFVLSAILSQAFSFILIKKAAQSMDTRLLTGYMTTFGAFILAALSLWKEPGGFGSLANINLPLLGILLFSAIIATGFGHIIYNYSIGKIGPSETSIFLNLNTFFSLVGAVLFLQETFLPAHLFGLLFIVSGVLLGSGGLEAWLIQRKRKRV</sequence>
<feature type="transmembrane region" description="Helical" evidence="7">
    <location>
        <begin position="96"/>
        <end position="115"/>
    </location>
</feature>
<evidence type="ECO:0000256" key="6">
    <source>
        <dbReference type="ARBA" id="ARBA00023136"/>
    </source>
</evidence>
<comment type="similarity">
    <text evidence="2">Belongs to the EamA transporter family.</text>
</comment>
<proteinExistence type="inferred from homology"/>
<dbReference type="PANTHER" id="PTHR32322">
    <property type="entry name" value="INNER MEMBRANE TRANSPORTER"/>
    <property type="match status" value="1"/>
</dbReference>
<feature type="transmembrane region" description="Helical" evidence="7">
    <location>
        <begin position="248"/>
        <end position="266"/>
    </location>
</feature>
<gene>
    <name evidence="9" type="ORF">GCM10010978_05190</name>
</gene>
<evidence type="ECO:0000256" key="7">
    <source>
        <dbReference type="SAM" id="Phobius"/>
    </source>
</evidence>
<comment type="caution">
    <text evidence="9">The sequence shown here is derived from an EMBL/GenBank/DDBJ whole genome shotgun (WGS) entry which is preliminary data.</text>
</comment>
<keyword evidence="5 7" id="KW-1133">Transmembrane helix</keyword>
<feature type="transmembrane region" description="Helical" evidence="7">
    <location>
        <begin position="181"/>
        <end position="199"/>
    </location>
</feature>
<evidence type="ECO:0000256" key="2">
    <source>
        <dbReference type="ARBA" id="ARBA00007362"/>
    </source>
</evidence>
<comment type="subcellular location">
    <subcellularLocation>
        <location evidence="1">Cell membrane</location>
        <topology evidence="1">Multi-pass membrane protein</topology>
    </subcellularLocation>
</comment>
<feature type="transmembrane region" description="Helical" evidence="7">
    <location>
        <begin position="7"/>
        <end position="28"/>
    </location>
</feature>
<organism evidence="9 10">
    <name type="scientific">Compostibacillus humi</name>
    <dbReference type="NCBI Taxonomy" id="1245525"/>
    <lineage>
        <taxon>Bacteria</taxon>
        <taxon>Bacillati</taxon>
        <taxon>Bacillota</taxon>
        <taxon>Bacilli</taxon>
        <taxon>Bacillales</taxon>
        <taxon>Bacillaceae</taxon>
        <taxon>Compostibacillus</taxon>
    </lineage>
</organism>
<feature type="transmembrane region" description="Helical" evidence="7">
    <location>
        <begin position="272"/>
        <end position="296"/>
    </location>
</feature>
<dbReference type="AlphaFoldDB" id="A0A8J3EJ96"/>
<dbReference type="RefSeq" id="WP_229733524.1">
    <property type="nucleotide sequence ID" value="NZ_BMEV01000006.1"/>
</dbReference>
<dbReference type="Pfam" id="PF00892">
    <property type="entry name" value="EamA"/>
    <property type="match status" value="2"/>
</dbReference>
<evidence type="ECO:0000256" key="1">
    <source>
        <dbReference type="ARBA" id="ARBA00004651"/>
    </source>
</evidence>
<keyword evidence="4 7" id="KW-0812">Transmembrane</keyword>
<feature type="transmembrane region" description="Helical" evidence="7">
    <location>
        <begin position="153"/>
        <end position="169"/>
    </location>
</feature>
<dbReference type="EMBL" id="BMEV01000006">
    <property type="protein sequence ID" value="GGH70348.1"/>
    <property type="molecule type" value="Genomic_DNA"/>
</dbReference>
<feature type="transmembrane region" description="Helical" evidence="7">
    <location>
        <begin position="122"/>
        <end position="141"/>
    </location>
</feature>
<feature type="transmembrane region" description="Helical" evidence="7">
    <location>
        <begin position="34"/>
        <end position="54"/>
    </location>
</feature>
<dbReference type="SUPFAM" id="SSF103481">
    <property type="entry name" value="Multidrug resistance efflux transporter EmrE"/>
    <property type="match status" value="2"/>
</dbReference>
<feature type="transmembrane region" description="Helical" evidence="7">
    <location>
        <begin position="211"/>
        <end position="236"/>
    </location>
</feature>
<feature type="transmembrane region" description="Helical" evidence="7">
    <location>
        <begin position="66"/>
        <end position="84"/>
    </location>
</feature>
<dbReference type="Proteomes" id="UP000602050">
    <property type="component" value="Unassembled WGS sequence"/>
</dbReference>
<evidence type="ECO:0000256" key="3">
    <source>
        <dbReference type="ARBA" id="ARBA00022475"/>
    </source>
</evidence>
<evidence type="ECO:0000256" key="5">
    <source>
        <dbReference type="ARBA" id="ARBA00022989"/>
    </source>
</evidence>
<evidence type="ECO:0000313" key="9">
    <source>
        <dbReference type="EMBL" id="GGH70348.1"/>
    </source>
</evidence>
<feature type="domain" description="EamA" evidence="8">
    <location>
        <begin position="8"/>
        <end position="138"/>
    </location>
</feature>
<keyword evidence="10" id="KW-1185">Reference proteome</keyword>
<protein>
    <submittedName>
        <fullName evidence="9">Membrane protein</fullName>
    </submittedName>
</protein>
<keyword evidence="6 7" id="KW-0472">Membrane</keyword>
<dbReference type="PANTHER" id="PTHR32322:SF18">
    <property type="entry name" value="S-ADENOSYLMETHIONINE_S-ADENOSYLHOMOCYSTEINE TRANSPORTER"/>
    <property type="match status" value="1"/>
</dbReference>
<evidence type="ECO:0000256" key="4">
    <source>
        <dbReference type="ARBA" id="ARBA00022692"/>
    </source>
</evidence>
<dbReference type="GO" id="GO:0005886">
    <property type="term" value="C:plasma membrane"/>
    <property type="evidence" value="ECO:0007669"/>
    <property type="project" value="UniProtKB-SubCell"/>
</dbReference>
<feature type="domain" description="EamA" evidence="8">
    <location>
        <begin position="150"/>
        <end position="286"/>
    </location>
</feature>
<dbReference type="InterPro" id="IPR000620">
    <property type="entry name" value="EamA_dom"/>
</dbReference>
<evidence type="ECO:0000259" key="8">
    <source>
        <dbReference type="Pfam" id="PF00892"/>
    </source>
</evidence>